<evidence type="ECO:0000256" key="1">
    <source>
        <dbReference type="SAM" id="MobiDB-lite"/>
    </source>
</evidence>
<reference evidence="2" key="1">
    <citation type="submission" date="2015-04" db="UniProtKB">
        <authorList>
            <consortium name="EnsemblPlants"/>
        </authorList>
    </citation>
    <scope>IDENTIFICATION</scope>
</reference>
<sequence>MNSLSESFVLWSSRTDPEPQMREIAHRFAEDIAPPSSSTRCCEDIAPRLLARSSSSPLPPLLRGHAGATAGSFFFPTAGSCFFPIPTDAAGLFARASSSPLPPLRRILAGALPDSYSEPPPEQASAPHQTSIAISLARCKASDFSDQRLIAKWSDPAAPLPRPPPRDRVDLAAPPPRPSTLSPSAMSPQQAPLLCSPPGPLTARSQSTPPSSLPRPTPRLPDHHLLQHHIVALDFCLIAVTETFINPRWPWYHDAAVTTDTIPSWKLSNSTRQSSCRDGEKYGEAAVKLLAATLGDQWVLADKRMHINNNWWRRIRRLVKKFICKALNLLLCNCFTGNIHTFKSVLL</sequence>
<dbReference type="HOGENOM" id="CLU_853584_0_0_1"/>
<name>A0A0E0APE5_9ORYZ</name>
<proteinExistence type="predicted"/>
<keyword evidence="3" id="KW-1185">Reference proteome</keyword>
<feature type="region of interest" description="Disordered" evidence="1">
    <location>
        <begin position="155"/>
        <end position="219"/>
    </location>
</feature>
<reference evidence="2" key="2">
    <citation type="submission" date="2018-05" db="EMBL/GenBank/DDBJ databases">
        <title>OgluRS3 (Oryza glumaepatula Reference Sequence Version 3).</title>
        <authorList>
            <person name="Zhang J."/>
            <person name="Kudrna D."/>
            <person name="Lee S."/>
            <person name="Talag J."/>
            <person name="Welchert J."/>
            <person name="Wing R.A."/>
        </authorList>
    </citation>
    <scope>NUCLEOTIDE SEQUENCE [LARGE SCALE GENOMIC DNA]</scope>
</reference>
<protein>
    <submittedName>
        <fullName evidence="2">Uncharacterized protein</fullName>
    </submittedName>
</protein>
<evidence type="ECO:0000313" key="2">
    <source>
        <dbReference type="EnsemblPlants" id="OGLUM07G26670.1"/>
    </source>
</evidence>
<feature type="compositionally biased region" description="Polar residues" evidence="1">
    <location>
        <begin position="179"/>
        <end position="190"/>
    </location>
</feature>
<dbReference type="AlphaFoldDB" id="A0A0E0APE5"/>
<dbReference type="Gramene" id="OGLUM07G26670.1">
    <property type="protein sequence ID" value="OGLUM07G26670.1"/>
    <property type="gene ID" value="OGLUM07G26670"/>
</dbReference>
<evidence type="ECO:0000313" key="3">
    <source>
        <dbReference type="Proteomes" id="UP000026961"/>
    </source>
</evidence>
<dbReference type="EnsemblPlants" id="OGLUM07G26670.1">
    <property type="protein sequence ID" value="OGLUM07G26670.1"/>
    <property type="gene ID" value="OGLUM07G26670"/>
</dbReference>
<organism evidence="2">
    <name type="scientific">Oryza glumipatula</name>
    <dbReference type="NCBI Taxonomy" id="40148"/>
    <lineage>
        <taxon>Eukaryota</taxon>
        <taxon>Viridiplantae</taxon>
        <taxon>Streptophyta</taxon>
        <taxon>Embryophyta</taxon>
        <taxon>Tracheophyta</taxon>
        <taxon>Spermatophyta</taxon>
        <taxon>Magnoliopsida</taxon>
        <taxon>Liliopsida</taxon>
        <taxon>Poales</taxon>
        <taxon>Poaceae</taxon>
        <taxon>BOP clade</taxon>
        <taxon>Oryzoideae</taxon>
        <taxon>Oryzeae</taxon>
        <taxon>Oryzinae</taxon>
        <taxon>Oryza</taxon>
    </lineage>
</organism>
<accession>A0A0E0APE5</accession>
<dbReference type="Proteomes" id="UP000026961">
    <property type="component" value="Chromosome 7"/>
</dbReference>